<comment type="caution">
    <text evidence="2">The sequence shown here is derived from an EMBL/GenBank/DDBJ whole genome shotgun (WGS) entry which is preliminary data.</text>
</comment>
<accession>A0A4R5KV28</accession>
<reference evidence="2 3" key="1">
    <citation type="submission" date="2019-03" db="EMBL/GenBank/DDBJ databases">
        <title>This is whole genome sequence of Paenibacillus sp MS74 strain.</title>
        <authorList>
            <person name="Trinh H.N."/>
        </authorList>
    </citation>
    <scope>NUCLEOTIDE SEQUENCE [LARGE SCALE GENOMIC DNA]</scope>
    <source>
        <strain evidence="2 3">MS74</strain>
    </source>
</reference>
<proteinExistence type="predicted"/>
<feature type="domain" description="Xylose isomerase-like TIM barrel" evidence="1">
    <location>
        <begin position="27"/>
        <end position="262"/>
    </location>
</feature>
<dbReference type="PANTHER" id="PTHR12110:SF53">
    <property type="entry name" value="BLR5974 PROTEIN"/>
    <property type="match status" value="1"/>
</dbReference>
<evidence type="ECO:0000313" key="3">
    <source>
        <dbReference type="Proteomes" id="UP000295636"/>
    </source>
</evidence>
<name>A0A4R5KV28_9BACL</name>
<dbReference type="AlphaFoldDB" id="A0A4R5KV28"/>
<dbReference type="RefSeq" id="WP_133227203.1">
    <property type="nucleotide sequence ID" value="NZ_SMRT01000003.1"/>
</dbReference>
<evidence type="ECO:0000313" key="2">
    <source>
        <dbReference type="EMBL" id="TDF98800.1"/>
    </source>
</evidence>
<dbReference type="Proteomes" id="UP000295636">
    <property type="component" value="Unassembled WGS sequence"/>
</dbReference>
<evidence type="ECO:0000259" key="1">
    <source>
        <dbReference type="Pfam" id="PF01261"/>
    </source>
</evidence>
<dbReference type="PANTHER" id="PTHR12110">
    <property type="entry name" value="HYDROXYPYRUVATE ISOMERASE"/>
    <property type="match status" value="1"/>
</dbReference>
<dbReference type="InterPro" id="IPR013022">
    <property type="entry name" value="Xyl_isomerase-like_TIM-brl"/>
</dbReference>
<organism evidence="2 3">
    <name type="scientific">Paenibacillus piri</name>
    <dbReference type="NCBI Taxonomy" id="2547395"/>
    <lineage>
        <taxon>Bacteria</taxon>
        <taxon>Bacillati</taxon>
        <taxon>Bacillota</taxon>
        <taxon>Bacilli</taxon>
        <taxon>Bacillales</taxon>
        <taxon>Paenibacillaceae</taxon>
        <taxon>Paenibacillus</taxon>
    </lineage>
</organism>
<sequence length="284" mass="32099">MDNLQIGFSCHSRNYGPGTPDEIFGFIQKLGYAYIDVDSVSTIGQAEVIDNPERQAEVVRELCEKYELRPAEYFLGTVLADGEKLETSQPDLRKRERMLESFERVCRFAGLAGFRSIMGSAGILIAEEGFDRSFEHAAETLGKMTAIAADHGVAFHVEPSQHSLLNVPAKAVEMAQRVQGLRYTLDFLHYQVHGYDQRETMKLLPYTGHMHARQAAVGWGKCPFEYGEIDYDAIVKRLRGLRWNGVIAMEFWSGPAETAAGIHAVEQTILMRYHLKGLVKKYYR</sequence>
<dbReference type="Pfam" id="PF01261">
    <property type="entry name" value="AP_endonuc_2"/>
    <property type="match status" value="1"/>
</dbReference>
<keyword evidence="3" id="KW-1185">Reference proteome</keyword>
<gene>
    <name evidence="2" type="ORF">E1757_09785</name>
</gene>
<keyword evidence="2" id="KW-0413">Isomerase</keyword>
<dbReference type="GO" id="GO:0016853">
    <property type="term" value="F:isomerase activity"/>
    <property type="evidence" value="ECO:0007669"/>
    <property type="project" value="UniProtKB-KW"/>
</dbReference>
<dbReference type="InterPro" id="IPR050312">
    <property type="entry name" value="IolE/XylAMocC-like"/>
</dbReference>
<protein>
    <submittedName>
        <fullName evidence="2">Sugar phosphate isomerase/epimerase</fullName>
    </submittedName>
</protein>
<dbReference type="OrthoDB" id="9786584at2"/>
<dbReference type="SUPFAM" id="SSF51658">
    <property type="entry name" value="Xylose isomerase-like"/>
    <property type="match status" value="1"/>
</dbReference>
<dbReference type="InterPro" id="IPR036237">
    <property type="entry name" value="Xyl_isomerase-like_sf"/>
</dbReference>
<dbReference type="Gene3D" id="3.20.20.150">
    <property type="entry name" value="Divalent-metal-dependent TIM barrel enzymes"/>
    <property type="match status" value="1"/>
</dbReference>
<dbReference type="EMBL" id="SMRT01000003">
    <property type="protein sequence ID" value="TDF98800.1"/>
    <property type="molecule type" value="Genomic_DNA"/>
</dbReference>